<evidence type="ECO:0000256" key="6">
    <source>
        <dbReference type="ARBA" id="ARBA00034078"/>
    </source>
</evidence>
<sequence>MPRVTFVDSDQVSTTMYVDSGTSIMDASMEAGLDGIRADCAGNLMCATCHVYVDSEWLRLLGEREPEEEMLLDETSAPRTEASRLSCQIVLTDELDGITVRFPAEQ</sequence>
<comment type="similarity">
    <text evidence="1">Belongs to the adrenodoxin/putidaredoxin family.</text>
</comment>
<name>A0ABV1Y619_9ACTN</name>
<evidence type="ECO:0000313" key="9">
    <source>
        <dbReference type="Proteomes" id="UP001486207"/>
    </source>
</evidence>
<evidence type="ECO:0000313" key="8">
    <source>
        <dbReference type="EMBL" id="MER7379303.1"/>
    </source>
</evidence>
<proteinExistence type="inferred from homology"/>
<comment type="caution">
    <text evidence="8">The sequence shown here is derived from an EMBL/GenBank/DDBJ whole genome shotgun (WGS) entry which is preliminary data.</text>
</comment>
<dbReference type="RefSeq" id="WP_190075835.1">
    <property type="nucleotide sequence ID" value="NZ_BNBM01000029.1"/>
</dbReference>
<evidence type="ECO:0000256" key="3">
    <source>
        <dbReference type="ARBA" id="ARBA00022723"/>
    </source>
</evidence>
<evidence type="ECO:0000256" key="4">
    <source>
        <dbReference type="ARBA" id="ARBA00023004"/>
    </source>
</evidence>
<dbReference type="Pfam" id="PF00111">
    <property type="entry name" value="Fer2"/>
    <property type="match status" value="1"/>
</dbReference>
<dbReference type="SUPFAM" id="SSF54292">
    <property type="entry name" value="2Fe-2S ferredoxin-like"/>
    <property type="match status" value="1"/>
</dbReference>
<comment type="cofactor">
    <cofactor evidence="6">
        <name>[2Fe-2S] cluster</name>
        <dbReference type="ChEBI" id="CHEBI:190135"/>
    </cofactor>
</comment>
<dbReference type="EMBL" id="JBEPFB010000031">
    <property type="protein sequence ID" value="MER7379303.1"/>
    <property type="molecule type" value="Genomic_DNA"/>
</dbReference>
<keyword evidence="4" id="KW-0408">Iron</keyword>
<dbReference type="PANTHER" id="PTHR23426">
    <property type="entry name" value="FERREDOXIN/ADRENODOXIN"/>
    <property type="match status" value="1"/>
</dbReference>
<dbReference type="PRINTS" id="PR00355">
    <property type="entry name" value="ADRENODOXIN"/>
</dbReference>
<evidence type="ECO:0000259" key="7">
    <source>
        <dbReference type="PROSITE" id="PS51085"/>
    </source>
</evidence>
<keyword evidence="9" id="KW-1185">Reference proteome</keyword>
<evidence type="ECO:0000256" key="2">
    <source>
        <dbReference type="ARBA" id="ARBA00022714"/>
    </source>
</evidence>
<dbReference type="InterPro" id="IPR012675">
    <property type="entry name" value="Beta-grasp_dom_sf"/>
</dbReference>
<dbReference type="InterPro" id="IPR001055">
    <property type="entry name" value="Adrenodoxin-like"/>
</dbReference>
<feature type="domain" description="2Fe-2S ferredoxin-type" evidence="7">
    <location>
        <begin position="2"/>
        <end position="106"/>
    </location>
</feature>
<organism evidence="8 9">
    <name type="scientific">Streptomyces lanatus</name>
    <dbReference type="NCBI Taxonomy" id="66900"/>
    <lineage>
        <taxon>Bacteria</taxon>
        <taxon>Bacillati</taxon>
        <taxon>Actinomycetota</taxon>
        <taxon>Actinomycetes</taxon>
        <taxon>Kitasatosporales</taxon>
        <taxon>Streptomycetaceae</taxon>
        <taxon>Streptomyces</taxon>
    </lineage>
</organism>
<dbReference type="InterPro" id="IPR001041">
    <property type="entry name" value="2Fe-2S_ferredoxin-type"/>
</dbReference>
<reference evidence="8 9" key="1">
    <citation type="submission" date="2024-06" db="EMBL/GenBank/DDBJ databases">
        <title>The Natural Products Discovery Center: Release of the First 8490 Sequenced Strains for Exploring Actinobacteria Biosynthetic Diversity.</title>
        <authorList>
            <person name="Kalkreuter E."/>
            <person name="Kautsar S.A."/>
            <person name="Yang D."/>
            <person name="Bader C.D."/>
            <person name="Teijaro C.N."/>
            <person name="Fluegel L."/>
            <person name="Davis C.M."/>
            <person name="Simpson J.R."/>
            <person name="Lauterbach L."/>
            <person name="Steele A.D."/>
            <person name="Gui C."/>
            <person name="Meng S."/>
            <person name="Li G."/>
            <person name="Viehrig K."/>
            <person name="Ye F."/>
            <person name="Su P."/>
            <person name="Kiefer A.F."/>
            <person name="Nichols A."/>
            <person name="Cepeda A.J."/>
            <person name="Yan W."/>
            <person name="Fan B."/>
            <person name="Jiang Y."/>
            <person name="Adhikari A."/>
            <person name="Zheng C.-J."/>
            <person name="Schuster L."/>
            <person name="Cowan T.M."/>
            <person name="Smanski M.J."/>
            <person name="Chevrette M.G."/>
            <person name="De Carvalho L.P.S."/>
            <person name="Shen B."/>
        </authorList>
    </citation>
    <scope>NUCLEOTIDE SEQUENCE [LARGE SCALE GENOMIC DNA]</scope>
    <source>
        <strain evidence="8 9">NPDC000155</strain>
    </source>
</reference>
<protein>
    <submittedName>
        <fullName evidence="8">2Fe-2S iron-sulfur cluster-binding protein</fullName>
    </submittedName>
</protein>
<dbReference type="PANTHER" id="PTHR23426:SF65">
    <property type="entry name" value="FERREDOXIN-2, MITOCHONDRIAL"/>
    <property type="match status" value="1"/>
</dbReference>
<keyword evidence="5" id="KW-0411">Iron-sulfur</keyword>
<evidence type="ECO:0000256" key="5">
    <source>
        <dbReference type="ARBA" id="ARBA00023014"/>
    </source>
</evidence>
<dbReference type="InterPro" id="IPR036010">
    <property type="entry name" value="2Fe-2S_ferredoxin-like_sf"/>
</dbReference>
<keyword evidence="2" id="KW-0001">2Fe-2S</keyword>
<keyword evidence="3" id="KW-0479">Metal-binding</keyword>
<dbReference type="CDD" id="cd00207">
    <property type="entry name" value="fer2"/>
    <property type="match status" value="1"/>
</dbReference>
<dbReference type="PROSITE" id="PS51085">
    <property type="entry name" value="2FE2S_FER_2"/>
    <property type="match status" value="1"/>
</dbReference>
<gene>
    <name evidence="8" type="ORF">ABT384_42645</name>
</gene>
<evidence type="ECO:0000256" key="1">
    <source>
        <dbReference type="ARBA" id="ARBA00010914"/>
    </source>
</evidence>
<accession>A0ABV1Y619</accession>
<dbReference type="Proteomes" id="UP001486207">
    <property type="component" value="Unassembled WGS sequence"/>
</dbReference>
<dbReference type="Gene3D" id="3.10.20.30">
    <property type="match status" value="1"/>
</dbReference>